<dbReference type="AlphaFoldDB" id="L9U5W1"/>
<protein>
    <submittedName>
        <fullName evidence="10">Cytochrome P450</fullName>
    </submittedName>
</protein>
<keyword evidence="4 8" id="KW-0479">Metal-binding</keyword>
<dbReference type="InterPro" id="IPR036396">
    <property type="entry name" value="Cyt_P450_sf"/>
</dbReference>
<dbReference type="Pfam" id="PF00067">
    <property type="entry name" value="p450"/>
    <property type="match status" value="1"/>
</dbReference>
<reference evidence="10 11" key="1">
    <citation type="journal article" date="2013" name="Genome Announc.">
        <title>Draft Genome of the Marine Gammaproteobacterium Halomonas titanicae.</title>
        <authorList>
            <person name="Sanchez-Porro C."/>
            <person name="de la Haba R.R."/>
            <person name="Cruz-Hernandez N."/>
            <person name="Gonzalez J.M."/>
            <person name="Reyes-Guirao C."/>
            <person name="Navarro-Sampedro L."/>
            <person name="Carballo M."/>
            <person name="Ventosa A."/>
        </authorList>
    </citation>
    <scope>NUCLEOTIDE SEQUENCE [LARGE SCALE GENOMIC DNA]</scope>
    <source>
        <strain evidence="10 11">BH1</strain>
    </source>
</reference>
<dbReference type="FunFam" id="1.10.630.10:FF:000018">
    <property type="entry name" value="Cytochrome P450 monooxygenase"/>
    <property type="match status" value="1"/>
</dbReference>
<name>L9U5W1_9GAMM</name>
<evidence type="ECO:0000256" key="8">
    <source>
        <dbReference type="RuleBase" id="RU000461"/>
    </source>
</evidence>
<dbReference type="PRINTS" id="PR00359">
    <property type="entry name" value="BP450"/>
</dbReference>
<dbReference type="Proteomes" id="UP000011651">
    <property type="component" value="Unassembled WGS sequence"/>
</dbReference>
<dbReference type="InterPro" id="IPR001128">
    <property type="entry name" value="Cyt_P450"/>
</dbReference>
<feature type="compositionally biased region" description="Polar residues" evidence="9">
    <location>
        <begin position="1"/>
        <end position="10"/>
    </location>
</feature>
<evidence type="ECO:0000256" key="9">
    <source>
        <dbReference type="SAM" id="MobiDB-lite"/>
    </source>
</evidence>
<proteinExistence type="inferred from homology"/>
<dbReference type="SUPFAM" id="SSF48264">
    <property type="entry name" value="Cytochrome P450"/>
    <property type="match status" value="1"/>
</dbReference>
<organism evidence="10 11">
    <name type="scientific">Vreelandella titanicae BH1</name>
    <dbReference type="NCBI Taxonomy" id="1204738"/>
    <lineage>
        <taxon>Bacteria</taxon>
        <taxon>Pseudomonadati</taxon>
        <taxon>Pseudomonadota</taxon>
        <taxon>Gammaproteobacteria</taxon>
        <taxon>Oceanospirillales</taxon>
        <taxon>Halomonadaceae</taxon>
        <taxon>Vreelandella</taxon>
    </lineage>
</organism>
<dbReference type="EMBL" id="AOPO01000023">
    <property type="protein sequence ID" value="ELY20259.1"/>
    <property type="molecule type" value="Genomic_DNA"/>
</dbReference>
<sequence length="409" mass="46279">MMENSMSSPSEKMPSFPMPRQCPFHPPQEYKESQEEPGLTKVQMWNGAPAWLVTRYEDVRTVLGDRDRFSTDPSTPGYPSLSPARDAVLDAEPAFIRMDPPEHGQHRRMLTKEFMIKRVTALQPKIQAIFDARLDEILEKGPPAELVEDLFLPLTSEVIAGLLDVPHEDHAFFQEQSRRKVLLDVDPEIPKEASKKILDYLDLLITERAKNPKPEDDLLSRLIVEQVQPGHLSHRELVVMADLLLMAGHETTANQMALGVYSFLTNPDQLQLLRDDPSLLRNAVEEMLRFHTIVHYNAIRVAKEDVEVAGQLIRKGDGVIALIAGANRDSAAFENPDKFDITRKADHHVAFSFGIHQCLGQPLARVELQTVFSTLFERLPNLNFAVPQEKIEAKGDHFVLGLQKLPVTW</sequence>
<dbReference type="PANTHER" id="PTHR46696">
    <property type="entry name" value="P450, PUTATIVE (EUROFUNG)-RELATED"/>
    <property type="match status" value="1"/>
</dbReference>
<dbReference type="GO" id="GO:0020037">
    <property type="term" value="F:heme binding"/>
    <property type="evidence" value="ECO:0007669"/>
    <property type="project" value="InterPro"/>
</dbReference>
<dbReference type="PROSITE" id="PS00086">
    <property type="entry name" value="CYTOCHROME_P450"/>
    <property type="match status" value="1"/>
</dbReference>
<feature type="region of interest" description="Disordered" evidence="9">
    <location>
        <begin position="1"/>
        <end position="37"/>
    </location>
</feature>
<dbReference type="GO" id="GO:0004497">
    <property type="term" value="F:monooxygenase activity"/>
    <property type="evidence" value="ECO:0007669"/>
    <property type="project" value="UniProtKB-KW"/>
</dbReference>
<evidence type="ECO:0000256" key="1">
    <source>
        <dbReference type="ARBA" id="ARBA00001971"/>
    </source>
</evidence>
<evidence type="ECO:0000256" key="6">
    <source>
        <dbReference type="ARBA" id="ARBA00023004"/>
    </source>
</evidence>
<dbReference type="GO" id="GO:0016705">
    <property type="term" value="F:oxidoreductase activity, acting on paired donors, with incorporation or reduction of molecular oxygen"/>
    <property type="evidence" value="ECO:0007669"/>
    <property type="project" value="InterPro"/>
</dbReference>
<keyword evidence="3 8" id="KW-0349">Heme</keyword>
<evidence type="ECO:0000256" key="7">
    <source>
        <dbReference type="ARBA" id="ARBA00023033"/>
    </source>
</evidence>
<gene>
    <name evidence="10" type="ORF">HALTITAN_3116</name>
</gene>
<keyword evidence="6 8" id="KW-0408">Iron</keyword>
<keyword evidence="7 8" id="KW-0503">Monooxygenase</keyword>
<comment type="cofactor">
    <cofactor evidence="1">
        <name>heme</name>
        <dbReference type="ChEBI" id="CHEBI:30413"/>
    </cofactor>
</comment>
<evidence type="ECO:0000313" key="11">
    <source>
        <dbReference type="Proteomes" id="UP000011651"/>
    </source>
</evidence>
<dbReference type="InterPro" id="IPR002397">
    <property type="entry name" value="Cyt_P450_B"/>
</dbReference>
<dbReference type="PANTHER" id="PTHR46696:SF1">
    <property type="entry name" value="CYTOCHROME P450 YJIB-RELATED"/>
    <property type="match status" value="1"/>
</dbReference>
<dbReference type="Gene3D" id="1.10.630.10">
    <property type="entry name" value="Cytochrome P450"/>
    <property type="match status" value="1"/>
</dbReference>
<accession>L9U5W1</accession>
<dbReference type="InterPro" id="IPR017972">
    <property type="entry name" value="Cyt_P450_CS"/>
</dbReference>
<comment type="similarity">
    <text evidence="2 8">Belongs to the cytochrome P450 family.</text>
</comment>
<evidence type="ECO:0000256" key="2">
    <source>
        <dbReference type="ARBA" id="ARBA00010617"/>
    </source>
</evidence>
<dbReference type="CDD" id="cd11030">
    <property type="entry name" value="CYP105-like"/>
    <property type="match status" value="1"/>
</dbReference>
<evidence type="ECO:0000256" key="4">
    <source>
        <dbReference type="ARBA" id="ARBA00022723"/>
    </source>
</evidence>
<dbReference type="PRINTS" id="PR00385">
    <property type="entry name" value="P450"/>
</dbReference>
<evidence type="ECO:0000256" key="3">
    <source>
        <dbReference type="ARBA" id="ARBA00022617"/>
    </source>
</evidence>
<keyword evidence="5 8" id="KW-0560">Oxidoreductase</keyword>
<comment type="caution">
    <text evidence="10">The sequence shown here is derived from an EMBL/GenBank/DDBJ whole genome shotgun (WGS) entry which is preliminary data.</text>
</comment>
<dbReference type="GO" id="GO:0005506">
    <property type="term" value="F:iron ion binding"/>
    <property type="evidence" value="ECO:0007669"/>
    <property type="project" value="InterPro"/>
</dbReference>
<evidence type="ECO:0000313" key="10">
    <source>
        <dbReference type="EMBL" id="ELY20259.1"/>
    </source>
</evidence>
<evidence type="ECO:0000256" key="5">
    <source>
        <dbReference type="ARBA" id="ARBA00023002"/>
    </source>
</evidence>
<dbReference type="PATRIC" id="fig|1204738.3.peg.4678"/>